<accession>A0AB73T8J6</accession>
<evidence type="ECO:0000256" key="1">
    <source>
        <dbReference type="ARBA" id="ARBA00023015"/>
    </source>
</evidence>
<dbReference type="GO" id="GO:0003700">
    <property type="term" value="F:DNA-binding transcription factor activity"/>
    <property type="evidence" value="ECO:0007669"/>
    <property type="project" value="InterPro"/>
</dbReference>
<dbReference type="InterPro" id="IPR000835">
    <property type="entry name" value="HTH_MarR-typ"/>
</dbReference>
<evidence type="ECO:0000313" key="5">
    <source>
        <dbReference type="EMBL" id="PWJ78281.1"/>
    </source>
</evidence>
<dbReference type="PROSITE" id="PS50995">
    <property type="entry name" value="HTH_MARR_2"/>
    <property type="match status" value="1"/>
</dbReference>
<dbReference type="InterPro" id="IPR036390">
    <property type="entry name" value="WH_DNA-bd_sf"/>
</dbReference>
<organism evidence="5 6">
    <name type="scientific">Murimonas intestini</name>
    <dbReference type="NCBI Taxonomy" id="1337051"/>
    <lineage>
        <taxon>Bacteria</taxon>
        <taxon>Bacillati</taxon>
        <taxon>Bacillota</taxon>
        <taxon>Clostridia</taxon>
        <taxon>Lachnospirales</taxon>
        <taxon>Lachnospiraceae</taxon>
        <taxon>Murimonas</taxon>
    </lineage>
</organism>
<evidence type="ECO:0000259" key="4">
    <source>
        <dbReference type="PROSITE" id="PS50995"/>
    </source>
</evidence>
<dbReference type="RefSeq" id="WP_187374151.1">
    <property type="nucleotide sequence ID" value="NZ_CABJAT010000002.1"/>
</dbReference>
<dbReference type="SUPFAM" id="SSF46785">
    <property type="entry name" value="Winged helix' DNA-binding domain"/>
    <property type="match status" value="1"/>
</dbReference>
<protein>
    <submittedName>
        <fullName evidence="5">MarR family transcriptional regulator</fullName>
    </submittedName>
</protein>
<dbReference type="Pfam" id="PF01047">
    <property type="entry name" value="MarR"/>
    <property type="match status" value="1"/>
</dbReference>
<dbReference type="GO" id="GO:0003677">
    <property type="term" value="F:DNA binding"/>
    <property type="evidence" value="ECO:0007669"/>
    <property type="project" value="UniProtKB-KW"/>
</dbReference>
<feature type="domain" description="HTH marR-type" evidence="4">
    <location>
        <begin position="1"/>
        <end position="140"/>
    </location>
</feature>
<dbReference type="Gene3D" id="1.10.10.10">
    <property type="entry name" value="Winged helix-like DNA-binding domain superfamily/Winged helix DNA-binding domain"/>
    <property type="match status" value="1"/>
</dbReference>
<keyword evidence="6" id="KW-1185">Reference proteome</keyword>
<comment type="caution">
    <text evidence="5">The sequence shown here is derived from an EMBL/GenBank/DDBJ whole genome shotgun (WGS) entry which is preliminary data.</text>
</comment>
<dbReference type="AlphaFoldDB" id="A0AB73T8J6"/>
<reference evidence="5 6" key="1">
    <citation type="submission" date="2018-05" db="EMBL/GenBank/DDBJ databases">
        <authorList>
            <person name="Goeker M."/>
            <person name="Huntemann M."/>
            <person name="Clum A."/>
            <person name="Pillay M."/>
            <person name="Palaniappan K."/>
            <person name="Varghese N."/>
            <person name="Mikhailova N."/>
            <person name="Stamatis D."/>
            <person name="Reddy T."/>
            <person name="Daum C."/>
            <person name="Shapiro N."/>
            <person name="Ivanova N."/>
            <person name="Kyrpides N."/>
            <person name="Woyke T."/>
        </authorList>
    </citation>
    <scope>NUCLEOTIDE SEQUENCE [LARGE SCALE GENOMIC DNA]</scope>
    <source>
        <strain evidence="5 6">DSM 26524</strain>
    </source>
</reference>
<dbReference type="PANTHER" id="PTHR42756">
    <property type="entry name" value="TRANSCRIPTIONAL REGULATOR, MARR"/>
    <property type="match status" value="1"/>
</dbReference>
<gene>
    <name evidence="5" type="ORF">C7383_102417</name>
</gene>
<evidence type="ECO:0000313" key="6">
    <source>
        <dbReference type="Proteomes" id="UP000245412"/>
    </source>
</evidence>
<keyword evidence="3" id="KW-0804">Transcription</keyword>
<dbReference type="SMART" id="SM00347">
    <property type="entry name" value="HTH_MARR"/>
    <property type="match status" value="1"/>
</dbReference>
<dbReference type="Proteomes" id="UP000245412">
    <property type="component" value="Unassembled WGS sequence"/>
</dbReference>
<sequence length="163" mass="18779">MKLDQNKLEEIFFEYFDRIKTLISSETWENALLNSSKNELLILLLLYRRQEVNMTQIAEYIHVPLNTATGIVDRMEKKKLAVRQRSREDKRVVTISLAEAGKEQLGSIIREFVRLGEKVTGVLTAEELETAGRILDKVLLVLTEEQAEDKPAVPKKVRKIVIE</sequence>
<name>A0AB73T8J6_9FIRM</name>
<keyword evidence="2" id="KW-0238">DNA-binding</keyword>
<proteinExistence type="predicted"/>
<dbReference type="EMBL" id="QGGY01000002">
    <property type="protein sequence ID" value="PWJ78281.1"/>
    <property type="molecule type" value="Genomic_DNA"/>
</dbReference>
<evidence type="ECO:0000256" key="2">
    <source>
        <dbReference type="ARBA" id="ARBA00023125"/>
    </source>
</evidence>
<dbReference type="PANTHER" id="PTHR42756:SF1">
    <property type="entry name" value="TRANSCRIPTIONAL REPRESSOR OF EMRAB OPERON"/>
    <property type="match status" value="1"/>
</dbReference>
<dbReference type="PRINTS" id="PR00598">
    <property type="entry name" value="HTHMARR"/>
</dbReference>
<keyword evidence="1" id="KW-0805">Transcription regulation</keyword>
<dbReference type="InterPro" id="IPR036388">
    <property type="entry name" value="WH-like_DNA-bd_sf"/>
</dbReference>
<evidence type="ECO:0000256" key="3">
    <source>
        <dbReference type="ARBA" id="ARBA00023163"/>
    </source>
</evidence>